<evidence type="ECO:0000313" key="2">
    <source>
        <dbReference type="Proteomes" id="UP000828941"/>
    </source>
</evidence>
<reference evidence="1 2" key="1">
    <citation type="journal article" date="2022" name="DNA Res.">
        <title>Chromosomal-level genome assembly of the orchid tree Bauhinia variegata (Leguminosae; Cercidoideae) supports the allotetraploid origin hypothesis of Bauhinia.</title>
        <authorList>
            <person name="Zhong Y."/>
            <person name="Chen Y."/>
            <person name="Zheng D."/>
            <person name="Pang J."/>
            <person name="Liu Y."/>
            <person name="Luo S."/>
            <person name="Meng S."/>
            <person name="Qian L."/>
            <person name="Wei D."/>
            <person name="Dai S."/>
            <person name="Zhou R."/>
        </authorList>
    </citation>
    <scope>NUCLEOTIDE SEQUENCE [LARGE SCALE GENOMIC DNA]</scope>
    <source>
        <strain evidence="1">BV-YZ2020</strain>
    </source>
</reference>
<keyword evidence="2" id="KW-1185">Reference proteome</keyword>
<sequence length="555" mass="62983">MSFIEICYATKYFSADNVIGIGKMGMMYKANLPNGCFLAVKRLYDSELFKKQFDLEIMILGIYRHRNIVPLLGFCIERGDSKERILVYKYMSNGRLSYWLSDGKRSAKKLEWPKRVRIALGIARGLCWLHHNLFTAHNNIASQCVLLDENFEPKLSNFGEAKYIDQNNCIGLGITFAEENEFNNEMGFQNSDVYNFRIVLFELITGREFNLIAGSPCINPSEVHDVIDKTLIGKGYEDEIDSLFRVACDCVLFFPLQRPTMLEIRNKISNMWERYEMNEDSETSMQTEVTSILSGGDEISSSSQVVKYGDLWASNQFPQVIQNFSLWVDLDLSKNKHSGPIPSYISKLVQFVSWFDLSYSKFNGEIRATLGNCSYLNSDGIAFYTAHIGRSIPPNSAGGYLGLFNTSSNENVSENSIVLVEFDTSSNADFDPPYVDRHVGINQNSQSSRAYTNFDIKGNEGKQGYVLITYNATTKYLLVYWSFNRSLTELLPNSANLSLKINLMEILPEWIKIGFSASTGPNHQRQVIHSWEFSSSLNSTDSKTGRSGERKSNVF</sequence>
<organism evidence="1 2">
    <name type="scientific">Bauhinia variegata</name>
    <name type="common">Purple orchid tree</name>
    <name type="synonym">Phanera variegata</name>
    <dbReference type="NCBI Taxonomy" id="167791"/>
    <lineage>
        <taxon>Eukaryota</taxon>
        <taxon>Viridiplantae</taxon>
        <taxon>Streptophyta</taxon>
        <taxon>Embryophyta</taxon>
        <taxon>Tracheophyta</taxon>
        <taxon>Spermatophyta</taxon>
        <taxon>Magnoliopsida</taxon>
        <taxon>eudicotyledons</taxon>
        <taxon>Gunneridae</taxon>
        <taxon>Pentapetalae</taxon>
        <taxon>rosids</taxon>
        <taxon>fabids</taxon>
        <taxon>Fabales</taxon>
        <taxon>Fabaceae</taxon>
        <taxon>Cercidoideae</taxon>
        <taxon>Cercideae</taxon>
        <taxon>Bauhiniinae</taxon>
        <taxon>Bauhinia</taxon>
    </lineage>
</organism>
<protein>
    <submittedName>
        <fullName evidence="1">Uncharacterized protein</fullName>
    </submittedName>
</protein>
<gene>
    <name evidence="1" type="ORF">L6164_037278</name>
</gene>
<name>A0ACB9KJN0_BAUVA</name>
<dbReference type="EMBL" id="CM039439">
    <property type="protein sequence ID" value="KAI4297384.1"/>
    <property type="molecule type" value="Genomic_DNA"/>
</dbReference>
<evidence type="ECO:0000313" key="1">
    <source>
        <dbReference type="EMBL" id="KAI4297384.1"/>
    </source>
</evidence>
<dbReference type="Proteomes" id="UP000828941">
    <property type="component" value="Chromosome 14"/>
</dbReference>
<proteinExistence type="predicted"/>
<comment type="caution">
    <text evidence="1">The sequence shown here is derived from an EMBL/GenBank/DDBJ whole genome shotgun (WGS) entry which is preliminary data.</text>
</comment>
<accession>A0ACB9KJN0</accession>